<keyword evidence="3" id="KW-1185">Reference proteome</keyword>
<reference evidence="2" key="1">
    <citation type="submission" date="2018-04" db="EMBL/GenBank/DDBJ databases">
        <title>Whole genome sequencing of Hypsizygus marmoreus.</title>
        <authorList>
            <person name="Choi I.-G."/>
            <person name="Min B."/>
            <person name="Kim J.-G."/>
            <person name="Kim S."/>
            <person name="Oh Y.-L."/>
            <person name="Kong W.-S."/>
            <person name="Park H."/>
            <person name="Jeong J."/>
            <person name="Song E.-S."/>
        </authorList>
    </citation>
    <scope>NUCLEOTIDE SEQUENCE [LARGE SCALE GENOMIC DNA]</scope>
    <source>
        <strain evidence="2">51987-8</strain>
    </source>
</reference>
<accession>A0A369JHP1</accession>
<dbReference type="Pfam" id="PF18759">
    <property type="entry name" value="Plavaka"/>
    <property type="match status" value="1"/>
</dbReference>
<feature type="compositionally biased region" description="Pro residues" evidence="1">
    <location>
        <begin position="65"/>
        <end position="77"/>
    </location>
</feature>
<protein>
    <recommendedName>
        <fullName evidence="4">C2H2-type domain-containing protein</fullName>
    </recommendedName>
</protein>
<evidence type="ECO:0000313" key="3">
    <source>
        <dbReference type="Proteomes" id="UP000076154"/>
    </source>
</evidence>
<evidence type="ECO:0000256" key="1">
    <source>
        <dbReference type="SAM" id="MobiDB-lite"/>
    </source>
</evidence>
<dbReference type="OrthoDB" id="2688393at2759"/>
<gene>
    <name evidence="2" type="ORF">Hypma_013496</name>
</gene>
<dbReference type="InParanoid" id="A0A369JHP1"/>
<dbReference type="Proteomes" id="UP000076154">
    <property type="component" value="Unassembled WGS sequence"/>
</dbReference>
<dbReference type="InterPro" id="IPR041078">
    <property type="entry name" value="Plavaka"/>
</dbReference>
<dbReference type="EMBL" id="LUEZ02000080">
    <property type="protein sequence ID" value="RDB19233.1"/>
    <property type="molecule type" value="Genomic_DNA"/>
</dbReference>
<comment type="caution">
    <text evidence="2">The sequence shown here is derived from an EMBL/GenBank/DDBJ whole genome shotgun (WGS) entry which is preliminary data.</text>
</comment>
<name>A0A369JHP1_HYPMA</name>
<proteinExistence type="predicted"/>
<evidence type="ECO:0008006" key="4">
    <source>
        <dbReference type="Google" id="ProtNLM"/>
    </source>
</evidence>
<evidence type="ECO:0000313" key="2">
    <source>
        <dbReference type="EMBL" id="RDB19233.1"/>
    </source>
</evidence>
<dbReference type="AlphaFoldDB" id="A0A369JHP1"/>
<sequence length="300" mass="33791">MASFNCPNSACNLTFPSIEAVQLHLSSRDAPVDSNANDSEWEELIDDDHYAHPPDFYDDGERPTFPEPASPPSPQEIPPVASQVGLHRINHPNAPIAKPGGHNLLEAMDLDRYALERQTNPYYPFASKMDWDVAHFIHDTSLTQQQIDRFLRLDYVRSHPLLFRSARDLRSCVESLPQVPRWKHDTFELPGYRMKVPMTLYYCDGVEVAQHLFANPISKHCLELCPYRLHERTPTGLGGRVFGEFISANFAWEYQSQLRPGACFLGIILASDKTPLTIGTGGKEMHPVLLSIANIVPASE</sequence>
<feature type="region of interest" description="Disordered" evidence="1">
    <location>
        <begin position="49"/>
        <end position="79"/>
    </location>
</feature>
<organism evidence="2 3">
    <name type="scientific">Hypsizygus marmoreus</name>
    <name type="common">White beech mushroom</name>
    <name type="synonym">Agaricus marmoreus</name>
    <dbReference type="NCBI Taxonomy" id="39966"/>
    <lineage>
        <taxon>Eukaryota</taxon>
        <taxon>Fungi</taxon>
        <taxon>Dikarya</taxon>
        <taxon>Basidiomycota</taxon>
        <taxon>Agaricomycotina</taxon>
        <taxon>Agaricomycetes</taxon>
        <taxon>Agaricomycetidae</taxon>
        <taxon>Agaricales</taxon>
        <taxon>Tricholomatineae</taxon>
        <taxon>Lyophyllaceae</taxon>
        <taxon>Hypsizygus</taxon>
    </lineage>
</organism>